<dbReference type="RefSeq" id="XP_001749226.1">
    <property type="nucleotide sequence ID" value="XM_001749174.1"/>
</dbReference>
<dbReference type="InParanoid" id="A9V8W9"/>
<name>A9V8W9_MONBE</name>
<accession>A9V8W9</accession>
<organism evidence="1 2">
    <name type="scientific">Monosiga brevicollis</name>
    <name type="common">Choanoflagellate</name>
    <dbReference type="NCBI Taxonomy" id="81824"/>
    <lineage>
        <taxon>Eukaryota</taxon>
        <taxon>Choanoflagellata</taxon>
        <taxon>Craspedida</taxon>
        <taxon>Salpingoecidae</taxon>
        <taxon>Monosiga</taxon>
    </lineage>
</organism>
<dbReference type="EMBL" id="CH991569">
    <property type="protein sequence ID" value="EDQ86032.1"/>
    <property type="molecule type" value="Genomic_DNA"/>
</dbReference>
<sequence length="432" mass="45318">MAEAQKLDCRDLSAFERLFIGANVRLLAHVTLLAPVAPETLRTALRSAARNWLPAHLQLGEDQHSLVLYDQPAVELADLVVPRVETASQSGSAVTSDRLQQEAHTDRPVQPVKVQVLLTTDSKLAVGFLLNANHAFMDGRLLKAYLEAVAALCTDGTPVTKPLPSALGPPSFRPYWSSLLPDPLQCSPLKAPVLKAQALFGTTPDSRGVNLHRCLDPQASQALRAYLKAHVNGPFTLNVGLVAGLLLGVAAEYASHHPDAPACPLAVSTLVDVRPDLPADVDAGSQLALSSITTELSVASPKADENAASSTQRHVFDTVCAQYHARLQEQLAAGEAYVQTLALQEGRFAEGAPSASFEVSNLGATNLAGTALLGQRFDAFTGLSILVHTDPAGLHLAAAVGAGVDAHAVARALGNTLALWTSLGSPGSVPES</sequence>
<gene>
    <name evidence="1" type="ORF">MONBRDRAFT_11327</name>
</gene>
<dbReference type="AlphaFoldDB" id="A9V8W9"/>
<dbReference type="GeneID" id="5894408"/>
<evidence type="ECO:0000313" key="1">
    <source>
        <dbReference type="EMBL" id="EDQ86032.1"/>
    </source>
</evidence>
<protein>
    <submittedName>
        <fullName evidence="1">Uncharacterized protein</fullName>
    </submittedName>
</protein>
<evidence type="ECO:0000313" key="2">
    <source>
        <dbReference type="Proteomes" id="UP000001357"/>
    </source>
</evidence>
<keyword evidence="2" id="KW-1185">Reference proteome</keyword>
<dbReference type="Proteomes" id="UP000001357">
    <property type="component" value="Unassembled WGS sequence"/>
</dbReference>
<dbReference type="KEGG" id="mbr:MONBRDRAFT_11327"/>
<reference evidence="1 2" key="1">
    <citation type="journal article" date="2008" name="Nature">
        <title>The genome of the choanoflagellate Monosiga brevicollis and the origin of metazoans.</title>
        <authorList>
            <consortium name="JGI Sequencing"/>
            <person name="King N."/>
            <person name="Westbrook M.J."/>
            <person name="Young S.L."/>
            <person name="Kuo A."/>
            <person name="Abedin M."/>
            <person name="Chapman J."/>
            <person name="Fairclough S."/>
            <person name="Hellsten U."/>
            <person name="Isogai Y."/>
            <person name="Letunic I."/>
            <person name="Marr M."/>
            <person name="Pincus D."/>
            <person name="Putnam N."/>
            <person name="Rokas A."/>
            <person name="Wright K.J."/>
            <person name="Zuzow R."/>
            <person name="Dirks W."/>
            <person name="Good M."/>
            <person name="Goodstein D."/>
            <person name="Lemons D."/>
            <person name="Li W."/>
            <person name="Lyons J.B."/>
            <person name="Morris A."/>
            <person name="Nichols S."/>
            <person name="Richter D.J."/>
            <person name="Salamov A."/>
            <person name="Bork P."/>
            <person name="Lim W.A."/>
            <person name="Manning G."/>
            <person name="Miller W.T."/>
            <person name="McGinnis W."/>
            <person name="Shapiro H."/>
            <person name="Tjian R."/>
            <person name="Grigoriev I.V."/>
            <person name="Rokhsar D."/>
        </authorList>
    </citation>
    <scope>NUCLEOTIDE SEQUENCE [LARGE SCALE GENOMIC DNA]</scope>
    <source>
        <strain evidence="2">MX1 / ATCC 50154</strain>
    </source>
</reference>
<proteinExistence type="predicted"/>